<evidence type="ECO:0000256" key="1">
    <source>
        <dbReference type="ARBA" id="ARBA00022679"/>
    </source>
</evidence>
<dbReference type="AlphaFoldDB" id="A0A8S1Q2D3"/>
<dbReference type="PANTHER" id="PTHR24348">
    <property type="entry name" value="SERINE/THREONINE-PROTEIN KINASE UNC-51-RELATED"/>
    <property type="match status" value="1"/>
</dbReference>
<evidence type="ECO:0000256" key="4">
    <source>
        <dbReference type="ARBA" id="ARBA00022840"/>
    </source>
</evidence>
<evidence type="ECO:0000259" key="7">
    <source>
        <dbReference type="PROSITE" id="PS50011"/>
    </source>
</evidence>
<dbReference type="GO" id="GO:0005776">
    <property type="term" value="C:autophagosome"/>
    <property type="evidence" value="ECO:0007669"/>
    <property type="project" value="TreeGrafter"/>
</dbReference>
<feature type="binding site" evidence="5">
    <location>
        <position position="49"/>
    </location>
    <ligand>
        <name>ATP</name>
        <dbReference type="ChEBI" id="CHEBI:30616"/>
    </ligand>
</feature>
<keyword evidence="1" id="KW-0808">Transferase</keyword>
<dbReference type="InterPro" id="IPR008271">
    <property type="entry name" value="Ser/Thr_kinase_AS"/>
</dbReference>
<keyword evidence="2 5" id="KW-0547">Nucleotide-binding</keyword>
<dbReference type="SMART" id="SM00220">
    <property type="entry name" value="S_TKc"/>
    <property type="match status" value="1"/>
</dbReference>
<evidence type="ECO:0000256" key="5">
    <source>
        <dbReference type="PROSITE-ProRule" id="PRU10141"/>
    </source>
</evidence>
<dbReference type="PROSITE" id="PS00107">
    <property type="entry name" value="PROTEIN_KINASE_ATP"/>
    <property type="match status" value="1"/>
</dbReference>
<evidence type="ECO:0000256" key="6">
    <source>
        <dbReference type="RuleBase" id="RU000304"/>
    </source>
</evidence>
<organism evidence="8 9">
    <name type="scientific">Paramecium primaurelia</name>
    <dbReference type="NCBI Taxonomy" id="5886"/>
    <lineage>
        <taxon>Eukaryota</taxon>
        <taxon>Sar</taxon>
        <taxon>Alveolata</taxon>
        <taxon>Ciliophora</taxon>
        <taxon>Intramacronucleata</taxon>
        <taxon>Oligohymenophorea</taxon>
        <taxon>Peniculida</taxon>
        <taxon>Parameciidae</taxon>
        <taxon>Paramecium</taxon>
    </lineage>
</organism>
<keyword evidence="3" id="KW-0418">Kinase</keyword>
<evidence type="ECO:0000313" key="9">
    <source>
        <dbReference type="Proteomes" id="UP000688137"/>
    </source>
</evidence>
<evidence type="ECO:0000256" key="2">
    <source>
        <dbReference type="ARBA" id="ARBA00022741"/>
    </source>
</evidence>
<reference evidence="8" key="1">
    <citation type="submission" date="2021-01" db="EMBL/GenBank/DDBJ databases">
        <authorList>
            <consortium name="Genoscope - CEA"/>
            <person name="William W."/>
        </authorList>
    </citation>
    <scope>NUCLEOTIDE SEQUENCE</scope>
</reference>
<evidence type="ECO:0000313" key="8">
    <source>
        <dbReference type="EMBL" id="CAD8109628.1"/>
    </source>
</evidence>
<dbReference type="InterPro" id="IPR017441">
    <property type="entry name" value="Protein_kinase_ATP_BS"/>
</dbReference>
<dbReference type="PROSITE" id="PS50011">
    <property type="entry name" value="PROTEIN_KINASE_DOM"/>
    <property type="match status" value="1"/>
</dbReference>
<accession>A0A8S1Q2D3</accession>
<proteinExistence type="inferred from homology"/>
<dbReference type="Proteomes" id="UP000688137">
    <property type="component" value="Unassembled WGS sequence"/>
</dbReference>
<dbReference type="EMBL" id="CAJJDM010000145">
    <property type="protein sequence ID" value="CAD8109628.1"/>
    <property type="molecule type" value="Genomic_DNA"/>
</dbReference>
<dbReference type="GO" id="GO:0004674">
    <property type="term" value="F:protein serine/threonine kinase activity"/>
    <property type="evidence" value="ECO:0007669"/>
    <property type="project" value="UniProtKB-KW"/>
</dbReference>
<dbReference type="PANTHER" id="PTHR24348:SF22">
    <property type="entry name" value="NON-SPECIFIC SERINE_THREONINE PROTEIN KINASE"/>
    <property type="match status" value="1"/>
</dbReference>
<dbReference type="GO" id="GO:0005829">
    <property type="term" value="C:cytosol"/>
    <property type="evidence" value="ECO:0007669"/>
    <property type="project" value="TreeGrafter"/>
</dbReference>
<dbReference type="GO" id="GO:0000045">
    <property type="term" value="P:autophagosome assembly"/>
    <property type="evidence" value="ECO:0007669"/>
    <property type="project" value="TreeGrafter"/>
</dbReference>
<feature type="domain" description="Protein kinase" evidence="7">
    <location>
        <begin position="16"/>
        <end position="279"/>
    </location>
</feature>
<dbReference type="InterPro" id="IPR000719">
    <property type="entry name" value="Prot_kinase_dom"/>
</dbReference>
<comment type="caution">
    <text evidence="8">The sequence shown here is derived from an EMBL/GenBank/DDBJ whole genome shotgun (WGS) entry which is preliminary data.</text>
</comment>
<dbReference type="GO" id="GO:0005524">
    <property type="term" value="F:ATP binding"/>
    <property type="evidence" value="ECO:0007669"/>
    <property type="project" value="UniProtKB-UniRule"/>
</dbReference>
<dbReference type="GO" id="GO:0000407">
    <property type="term" value="C:phagophore assembly site"/>
    <property type="evidence" value="ECO:0007669"/>
    <property type="project" value="TreeGrafter"/>
</dbReference>
<dbReference type="CDD" id="cd14014">
    <property type="entry name" value="STKc_PknB_like"/>
    <property type="match status" value="1"/>
</dbReference>
<comment type="similarity">
    <text evidence="6">Belongs to the protein kinase superfamily.</text>
</comment>
<name>A0A8S1Q2D3_PARPR</name>
<keyword evidence="9" id="KW-1185">Reference proteome</keyword>
<dbReference type="Pfam" id="PF00069">
    <property type="entry name" value="Pkinase"/>
    <property type="match status" value="1"/>
</dbReference>
<evidence type="ECO:0000256" key="3">
    <source>
        <dbReference type="ARBA" id="ARBA00022777"/>
    </source>
</evidence>
<gene>
    <name evidence="8" type="ORF">PPRIM_AZ9-3.1.T1410082</name>
</gene>
<protein>
    <recommendedName>
        <fullName evidence="7">Protein kinase domain-containing protein</fullName>
    </recommendedName>
</protein>
<dbReference type="PROSITE" id="PS00108">
    <property type="entry name" value="PROTEIN_KINASE_ST"/>
    <property type="match status" value="1"/>
</dbReference>
<dbReference type="GO" id="GO:0010506">
    <property type="term" value="P:regulation of autophagy"/>
    <property type="evidence" value="ECO:0007669"/>
    <property type="project" value="InterPro"/>
</dbReference>
<sequence length="371" mass="44066">MIKNEEIILLENRYEIYLKKEIGRGQYGVIYECQDLLNEYPDKKICAKKITCFLQDEKSKREFELMSKLKIVAKGNPNIVNVIDVLLHDEHVILILERCEGDLSDLIRKRRRQQQRFTPAEALEIIKQITNGYKLLLEQKIIHRDLKPQNILYVNNTYKIADFGLARIADQFGIYTKLGTPRYSAPQIFWDYQYSYSADIYSLGIIFYQLIFDSFPFDAKDLQRLKHELFLLKYKPIKVSRDLPEFKLDDSIPNLIEQMLLYHEKDRINWTKLFQHKLIINNQFETKLINQVETQSINPFQELSIQETKIEKPSKEQNINQQTTDFQNQIIPNTQPIISKEISKFVEGVDQSYLFQIFVVFILLELQKRKL</sequence>
<dbReference type="GO" id="GO:0016020">
    <property type="term" value="C:membrane"/>
    <property type="evidence" value="ECO:0007669"/>
    <property type="project" value="TreeGrafter"/>
</dbReference>
<keyword evidence="6" id="KW-0723">Serine/threonine-protein kinase</keyword>
<dbReference type="InterPro" id="IPR045269">
    <property type="entry name" value="Atg1-like"/>
</dbReference>
<keyword evidence="4 5" id="KW-0067">ATP-binding</keyword>